<dbReference type="SUPFAM" id="SSF46785">
    <property type="entry name" value="Winged helix' DNA-binding domain"/>
    <property type="match status" value="1"/>
</dbReference>
<organism evidence="1 2">
    <name type="scientific">Podospora aff. communis PSN243</name>
    <dbReference type="NCBI Taxonomy" id="3040156"/>
    <lineage>
        <taxon>Eukaryota</taxon>
        <taxon>Fungi</taxon>
        <taxon>Dikarya</taxon>
        <taxon>Ascomycota</taxon>
        <taxon>Pezizomycotina</taxon>
        <taxon>Sordariomycetes</taxon>
        <taxon>Sordariomycetidae</taxon>
        <taxon>Sordariales</taxon>
        <taxon>Podosporaceae</taxon>
        <taxon>Podospora</taxon>
    </lineage>
</organism>
<keyword evidence="2" id="KW-1185">Reference proteome</keyword>
<proteinExistence type="predicted"/>
<protein>
    <recommendedName>
        <fullName evidence="3">Roadblock/LAMTOR2 domain-containing protein</fullName>
    </recommendedName>
</protein>
<dbReference type="InterPro" id="IPR036388">
    <property type="entry name" value="WH-like_DNA-bd_sf"/>
</dbReference>
<evidence type="ECO:0008006" key="3">
    <source>
        <dbReference type="Google" id="ProtNLM"/>
    </source>
</evidence>
<gene>
    <name evidence="1" type="ORF">QBC34DRAFT_430453</name>
</gene>
<comment type="caution">
    <text evidence="1">The sequence shown here is derived from an EMBL/GenBank/DDBJ whole genome shotgun (WGS) entry which is preliminary data.</text>
</comment>
<reference evidence="1" key="2">
    <citation type="submission" date="2023-05" db="EMBL/GenBank/DDBJ databases">
        <authorList>
            <consortium name="Lawrence Berkeley National Laboratory"/>
            <person name="Steindorff A."/>
            <person name="Hensen N."/>
            <person name="Bonometti L."/>
            <person name="Westerberg I."/>
            <person name="Brannstrom I.O."/>
            <person name="Guillou S."/>
            <person name="Cros-Aarteil S."/>
            <person name="Calhoun S."/>
            <person name="Haridas S."/>
            <person name="Kuo A."/>
            <person name="Mondo S."/>
            <person name="Pangilinan J."/>
            <person name="Riley R."/>
            <person name="Labutti K."/>
            <person name="Andreopoulos B."/>
            <person name="Lipzen A."/>
            <person name="Chen C."/>
            <person name="Yanf M."/>
            <person name="Daum C."/>
            <person name="Ng V."/>
            <person name="Clum A."/>
            <person name="Ohm R."/>
            <person name="Martin F."/>
            <person name="Silar P."/>
            <person name="Natvig D."/>
            <person name="Lalanne C."/>
            <person name="Gautier V."/>
            <person name="Ament-Velasquez S.L."/>
            <person name="Kruys A."/>
            <person name="Hutchinson M.I."/>
            <person name="Powell A.J."/>
            <person name="Barry K."/>
            <person name="Miller A.N."/>
            <person name="Grigoriev I.V."/>
            <person name="Debuchy R."/>
            <person name="Gladieux P."/>
            <person name="Thoren M.H."/>
            <person name="Johannesson H."/>
        </authorList>
    </citation>
    <scope>NUCLEOTIDE SEQUENCE</scope>
    <source>
        <strain evidence="1">PSN243</strain>
    </source>
</reference>
<evidence type="ECO:0000313" key="1">
    <source>
        <dbReference type="EMBL" id="KAK4443826.1"/>
    </source>
</evidence>
<accession>A0AAV9G9N8</accession>
<reference evidence="1" key="1">
    <citation type="journal article" date="2023" name="Mol. Phylogenet. Evol.">
        <title>Genome-scale phylogeny and comparative genomics of the fungal order Sordariales.</title>
        <authorList>
            <person name="Hensen N."/>
            <person name="Bonometti L."/>
            <person name="Westerberg I."/>
            <person name="Brannstrom I.O."/>
            <person name="Guillou S."/>
            <person name="Cros-Aarteil S."/>
            <person name="Calhoun S."/>
            <person name="Haridas S."/>
            <person name="Kuo A."/>
            <person name="Mondo S."/>
            <person name="Pangilinan J."/>
            <person name="Riley R."/>
            <person name="LaButti K."/>
            <person name="Andreopoulos B."/>
            <person name="Lipzen A."/>
            <person name="Chen C."/>
            <person name="Yan M."/>
            <person name="Daum C."/>
            <person name="Ng V."/>
            <person name="Clum A."/>
            <person name="Steindorff A."/>
            <person name="Ohm R.A."/>
            <person name="Martin F."/>
            <person name="Silar P."/>
            <person name="Natvig D.O."/>
            <person name="Lalanne C."/>
            <person name="Gautier V."/>
            <person name="Ament-Velasquez S.L."/>
            <person name="Kruys A."/>
            <person name="Hutchinson M.I."/>
            <person name="Powell A.J."/>
            <person name="Barry K."/>
            <person name="Miller A.N."/>
            <person name="Grigoriev I.V."/>
            <person name="Debuchy R."/>
            <person name="Gladieux P."/>
            <person name="Hiltunen Thoren M."/>
            <person name="Johannesson H."/>
        </authorList>
    </citation>
    <scope>NUCLEOTIDE SEQUENCE</scope>
    <source>
        <strain evidence="1">PSN243</strain>
    </source>
</reference>
<dbReference type="Gene3D" id="1.10.10.10">
    <property type="entry name" value="Winged helix-like DNA-binding domain superfamily/Winged helix DNA-binding domain"/>
    <property type="match status" value="1"/>
</dbReference>
<dbReference type="Proteomes" id="UP001321760">
    <property type="component" value="Unassembled WGS sequence"/>
</dbReference>
<dbReference type="EMBL" id="MU865986">
    <property type="protein sequence ID" value="KAK4443826.1"/>
    <property type="molecule type" value="Genomic_DNA"/>
</dbReference>
<name>A0AAV9G9N8_9PEZI</name>
<sequence>MSNSSNPSLVSLAKEILRHASILEDGLPSQPSFDPGSRANYHDIFNTLLMQSRTALIEASNTMLTLARGPTGALHSIITTDRTAVAVLRAIHELRIAHAVPLSGESITISSPSTKIGVHPTPLRRIFSYAYTMHIFRHTGHRLFYAFRNGDETLAYTACFPP</sequence>
<dbReference type="AlphaFoldDB" id="A0AAV9G9N8"/>
<evidence type="ECO:0000313" key="2">
    <source>
        <dbReference type="Proteomes" id="UP001321760"/>
    </source>
</evidence>
<dbReference type="InterPro" id="IPR036390">
    <property type="entry name" value="WH_DNA-bd_sf"/>
</dbReference>